<feature type="transmembrane region" description="Helical" evidence="7">
    <location>
        <begin position="37"/>
        <end position="56"/>
    </location>
</feature>
<organism evidence="9 10">
    <name type="scientific">Lentibacillus salicampi</name>
    <dbReference type="NCBI Taxonomy" id="175306"/>
    <lineage>
        <taxon>Bacteria</taxon>
        <taxon>Bacillati</taxon>
        <taxon>Bacillota</taxon>
        <taxon>Bacilli</taxon>
        <taxon>Bacillales</taxon>
        <taxon>Bacillaceae</taxon>
        <taxon>Lentibacillus</taxon>
    </lineage>
</organism>
<dbReference type="EMBL" id="SRHY01000006">
    <property type="protein sequence ID" value="TFJ93467.1"/>
    <property type="molecule type" value="Genomic_DNA"/>
</dbReference>
<evidence type="ECO:0000313" key="10">
    <source>
        <dbReference type="Proteomes" id="UP000298484"/>
    </source>
</evidence>
<sequence>MWFANFFVGGSLTMVLPFLSLYIEEFGNFSDAYVQNWSGWIFGITFGTAFIFTPLWGRIGDKYGRKNLLIVSALGMGLSVLLMGFADSVWELFFLRLFMGIFTGFIPMSQALIATQTPKEVAGRVLGTLQTGSVTGNLMGPLFGGVLADLFGYSSTFKWVSITIFLSGILVLFGIREVLYKTADSTDDEATFTSKEVLLRIVGNPVMLVVMLISALVQIAHFSIQPILSLYVADIHGAVNIAFFSGMAFSAAGLGNLLMARRWGRLGDRIGYIKVLIFLLFMAGIVYFPGAFVTNIWQLVVLRFLLGISIGGIIPVRIAYIRQEAPLSMQGEVLGYNTSLRFLGNIIGPALGGALAGFYGISAVFFVTSALLILSGAIMFITWYRHDYAGKQRKHSRAVSSH</sequence>
<keyword evidence="4 7" id="KW-0812">Transmembrane</keyword>
<feature type="transmembrane region" description="Helical" evidence="7">
    <location>
        <begin position="68"/>
        <end position="86"/>
    </location>
</feature>
<evidence type="ECO:0000259" key="8">
    <source>
        <dbReference type="PROSITE" id="PS50850"/>
    </source>
</evidence>
<reference evidence="9 10" key="1">
    <citation type="submission" date="2019-03" db="EMBL/GenBank/DDBJ databases">
        <title>Genome sequence of Lentibacillus salicampi ATCC BAA-719.</title>
        <authorList>
            <person name="Maclea K.S."/>
            <person name="Simoes Junior M."/>
        </authorList>
    </citation>
    <scope>NUCLEOTIDE SEQUENCE [LARGE SCALE GENOMIC DNA]</scope>
    <source>
        <strain evidence="9 10">ATCC BAA-719</strain>
    </source>
</reference>
<keyword evidence="2" id="KW-0813">Transport</keyword>
<dbReference type="PROSITE" id="PS50850">
    <property type="entry name" value="MFS"/>
    <property type="match status" value="1"/>
</dbReference>
<comment type="caution">
    <text evidence="9">The sequence shown here is derived from an EMBL/GenBank/DDBJ whole genome shotgun (WGS) entry which is preliminary data.</text>
</comment>
<feature type="transmembrane region" description="Helical" evidence="7">
    <location>
        <begin position="241"/>
        <end position="259"/>
    </location>
</feature>
<feature type="transmembrane region" description="Helical" evidence="7">
    <location>
        <begin position="92"/>
        <end position="113"/>
    </location>
</feature>
<protein>
    <submittedName>
        <fullName evidence="9">MFS transporter</fullName>
    </submittedName>
</protein>
<accession>A0A4Y9AEE0</accession>
<dbReference type="PANTHER" id="PTHR43414">
    <property type="entry name" value="MULTIDRUG RESISTANCE PROTEIN MDTG"/>
    <property type="match status" value="1"/>
</dbReference>
<dbReference type="OrthoDB" id="65739at2"/>
<evidence type="ECO:0000256" key="6">
    <source>
        <dbReference type="ARBA" id="ARBA00023136"/>
    </source>
</evidence>
<keyword evidence="3" id="KW-1003">Cell membrane</keyword>
<dbReference type="PANTHER" id="PTHR43414:SF3">
    <property type="entry name" value="LMO2377 PROTEIN"/>
    <property type="match status" value="1"/>
</dbReference>
<dbReference type="InterPro" id="IPR001958">
    <property type="entry name" value="Tet-R_TetA/multi-R_MdtG-like"/>
</dbReference>
<keyword evidence="6 7" id="KW-0472">Membrane</keyword>
<dbReference type="RefSeq" id="WP_135109549.1">
    <property type="nucleotide sequence ID" value="NZ_SRHY01000006.1"/>
</dbReference>
<feature type="transmembrane region" description="Helical" evidence="7">
    <location>
        <begin position="296"/>
        <end position="320"/>
    </location>
</feature>
<evidence type="ECO:0000256" key="5">
    <source>
        <dbReference type="ARBA" id="ARBA00022989"/>
    </source>
</evidence>
<feature type="transmembrane region" description="Helical" evidence="7">
    <location>
        <begin position="365"/>
        <end position="384"/>
    </location>
</feature>
<dbReference type="GO" id="GO:0005886">
    <property type="term" value="C:plasma membrane"/>
    <property type="evidence" value="ECO:0007669"/>
    <property type="project" value="UniProtKB-SubCell"/>
</dbReference>
<dbReference type="PRINTS" id="PR01035">
    <property type="entry name" value="TCRTETA"/>
</dbReference>
<dbReference type="InterPro" id="IPR020846">
    <property type="entry name" value="MFS_dom"/>
</dbReference>
<dbReference type="GO" id="GO:0022857">
    <property type="term" value="F:transmembrane transporter activity"/>
    <property type="evidence" value="ECO:0007669"/>
    <property type="project" value="InterPro"/>
</dbReference>
<dbReference type="Gene3D" id="1.20.1250.20">
    <property type="entry name" value="MFS general substrate transporter like domains"/>
    <property type="match status" value="2"/>
</dbReference>
<keyword evidence="10" id="KW-1185">Reference proteome</keyword>
<name>A0A4Y9AEE0_9BACI</name>
<gene>
    <name evidence="9" type="ORF">E4U82_07310</name>
</gene>
<dbReference type="SUPFAM" id="SSF103473">
    <property type="entry name" value="MFS general substrate transporter"/>
    <property type="match status" value="1"/>
</dbReference>
<feature type="transmembrane region" description="Helical" evidence="7">
    <location>
        <begin position="197"/>
        <end position="221"/>
    </location>
</feature>
<keyword evidence="5 7" id="KW-1133">Transmembrane helix</keyword>
<evidence type="ECO:0000256" key="3">
    <source>
        <dbReference type="ARBA" id="ARBA00022475"/>
    </source>
</evidence>
<dbReference type="Pfam" id="PF07690">
    <property type="entry name" value="MFS_1"/>
    <property type="match status" value="1"/>
</dbReference>
<dbReference type="InterPro" id="IPR036259">
    <property type="entry name" value="MFS_trans_sf"/>
</dbReference>
<evidence type="ECO:0000256" key="7">
    <source>
        <dbReference type="SAM" id="Phobius"/>
    </source>
</evidence>
<feature type="transmembrane region" description="Helical" evidence="7">
    <location>
        <begin position="340"/>
        <end position="359"/>
    </location>
</feature>
<dbReference type="AlphaFoldDB" id="A0A4Y9AEE0"/>
<evidence type="ECO:0000256" key="2">
    <source>
        <dbReference type="ARBA" id="ARBA00022448"/>
    </source>
</evidence>
<feature type="domain" description="Major facilitator superfamily (MFS) profile" evidence="8">
    <location>
        <begin position="1"/>
        <end position="387"/>
    </location>
</feature>
<evidence type="ECO:0000313" key="9">
    <source>
        <dbReference type="EMBL" id="TFJ93467.1"/>
    </source>
</evidence>
<proteinExistence type="predicted"/>
<dbReference type="InterPro" id="IPR011701">
    <property type="entry name" value="MFS"/>
</dbReference>
<feature type="transmembrane region" description="Helical" evidence="7">
    <location>
        <begin position="159"/>
        <end position="176"/>
    </location>
</feature>
<evidence type="ECO:0000256" key="1">
    <source>
        <dbReference type="ARBA" id="ARBA00004651"/>
    </source>
</evidence>
<comment type="subcellular location">
    <subcellularLocation>
        <location evidence="1">Cell membrane</location>
        <topology evidence="1">Multi-pass membrane protein</topology>
    </subcellularLocation>
</comment>
<evidence type="ECO:0000256" key="4">
    <source>
        <dbReference type="ARBA" id="ARBA00022692"/>
    </source>
</evidence>
<feature type="transmembrane region" description="Helical" evidence="7">
    <location>
        <begin position="271"/>
        <end position="290"/>
    </location>
</feature>
<dbReference type="Proteomes" id="UP000298484">
    <property type="component" value="Unassembled WGS sequence"/>
</dbReference>